<feature type="region of interest" description="Disordered" evidence="7">
    <location>
        <begin position="286"/>
        <end position="341"/>
    </location>
</feature>
<evidence type="ECO:0000256" key="8">
    <source>
        <dbReference type="SAM" id="Phobius"/>
    </source>
</evidence>
<dbReference type="PANTHER" id="PTHR11819:SF195">
    <property type="entry name" value="SODIUM_GLUCOSE COTRANSPORTER 4"/>
    <property type="match status" value="1"/>
</dbReference>
<evidence type="ECO:0000256" key="4">
    <source>
        <dbReference type="ARBA" id="ARBA00022989"/>
    </source>
</evidence>
<feature type="compositionally biased region" description="Pro residues" evidence="7">
    <location>
        <begin position="286"/>
        <end position="298"/>
    </location>
</feature>
<accession>A0A8J5CT26</accession>
<keyword evidence="4 8" id="KW-1133">Transmembrane helix</keyword>
<protein>
    <submittedName>
        <fullName evidence="9">Sodium/glucose cotransporter 5</fullName>
    </submittedName>
</protein>
<reference evidence="9" key="1">
    <citation type="submission" date="2020-07" db="EMBL/GenBank/DDBJ databases">
        <title>The High-quality genome of the commercially important snow crab, Chionoecetes opilio.</title>
        <authorList>
            <person name="Jeong J.-H."/>
            <person name="Ryu S."/>
        </authorList>
    </citation>
    <scope>NUCLEOTIDE SEQUENCE</scope>
    <source>
        <strain evidence="9">MADBK_172401_WGS</strain>
        <tissue evidence="9">Digestive gland</tissue>
    </source>
</reference>
<keyword evidence="3 8" id="KW-0812">Transmembrane</keyword>
<dbReference type="PANTHER" id="PTHR11819">
    <property type="entry name" value="SOLUTE CARRIER FAMILY 5"/>
    <property type="match status" value="1"/>
</dbReference>
<name>A0A8J5CT26_CHIOP</name>
<proteinExistence type="inferred from homology"/>
<dbReference type="GO" id="GO:0005886">
    <property type="term" value="C:plasma membrane"/>
    <property type="evidence" value="ECO:0007669"/>
    <property type="project" value="TreeGrafter"/>
</dbReference>
<dbReference type="GO" id="GO:0005412">
    <property type="term" value="F:D-glucose:sodium symporter activity"/>
    <property type="evidence" value="ECO:0007669"/>
    <property type="project" value="TreeGrafter"/>
</dbReference>
<evidence type="ECO:0000256" key="2">
    <source>
        <dbReference type="ARBA" id="ARBA00006434"/>
    </source>
</evidence>
<evidence type="ECO:0000256" key="5">
    <source>
        <dbReference type="ARBA" id="ARBA00023136"/>
    </source>
</evidence>
<dbReference type="Gene3D" id="1.20.1730.10">
    <property type="entry name" value="Sodium/glucose cotransporter"/>
    <property type="match status" value="1"/>
</dbReference>
<evidence type="ECO:0000313" key="10">
    <source>
        <dbReference type="Proteomes" id="UP000770661"/>
    </source>
</evidence>
<dbReference type="Pfam" id="PF00474">
    <property type="entry name" value="SSF"/>
    <property type="match status" value="1"/>
</dbReference>
<sequence length="341" mass="36528">MAIIGGGAGRGTGWPLLEGEGCGYWMAIMEVIIQRVVAAKSLSHAKGGTVFAAYIKILPFSLFPGMISRALYPDHVACVLPEECMRAGGSRSSCYNSAYPRLLLGILPAGFKGVMLAVILAALMSNLTSIFNSASAMFTLDLWPRLRPKPQAPVHPAHSSILYEVLDCLISELDRHLTRLICDFLWYFSSLSWRTDILGLGCGGGKYPHHATQPELFSNQRKSLQTRLGSEQLQARKSRLNCRGPHVPGKRGPPACCGWGGPEVQARVGMYLESCYPPLLTPPPPLPPHPVSPTSPRPQHPEGPLYLPKEGGNPPSSGGFPPHAVPGNEVGDSAAPGGLTV</sequence>
<evidence type="ECO:0000256" key="7">
    <source>
        <dbReference type="SAM" id="MobiDB-lite"/>
    </source>
</evidence>
<dbReference type="AlphaFoldDB" id="A0A8J5CT26"/>
<evidence type="ECO:0000256" key="6">
    <source>
        <dbReference type="RuleBase" id="RU362091"/>
    </source>
</evidence>
<dbReference type="OrthoDB" id="6132759at2759"/>
<dbReference type="PROSITE" id="PS50283">
    <property type="entry name" value="NA_SOLUT_SYMP_3"/>
    <property type="match status" value="1"/>
</dbReference>
<comment type="subcellular location">
    <subcellularLocation>
        <location evidence="1">Membrane</location>
        <topology evidence="1">Multi-pass membrane protein</topology>
    </subcellularLocation>
</comment>
<dbReference type="InterPro" id="IPR038377">
    <property type="entry name" value="Na/Glc_symporter_sf"/>
</dbReference>
<comment type="similarity">
    <text evidence="2 6">Belongs to the sodium:solute symporter (SSF) (TC 2.A.21) family.</text>
</comment>
<dbReference type="Proteomes" id="UP000770661">
    <property type="component" value="Unassembled WGS sequence"/>
</dbReference>
<dbReference type="InterPro" id="IPR001734">
    <property type="entry name" value="Na/solute_symporter"/>
</dbReference>
<organism evidence="9 10">
    <name type="scientific">Chionoecetes opilio</name>
    <name type="common">Atlantic snow crab</name>
    <name type="synonym">Cancer opilio</name>
    <dbReference type="NCBI Taxonomy" id="41210"/>
    <lineage>
        <taxon>Eukaryota</taxon>
        <taxon>Metazoa</taxon>
        <taxon>Ecdysozoa</taxon>
        <taxon>Arthropoda</taxon>
        <taxon>Crustacea</taxon>
        <taxon>Multicrustacea</taxon>
        <taxon>Malacostraca</taxon>
        <taxon>Eumalacostraca</taxon>
        <taxon>Eucarida</taxon>
        <taxon>Decapoda</taxon>
        <taxon>Pleocyemata</taxon>
        <taxon>Brachyura</taxon>
        <taxon>Eubrachyura</taxon>
        <taxon>Majoidea</taxon>
        <taxon>Majidae</taxon>
        <taxon>Chionoecetes</taxon>
    </lineage>
</organism>
<feature type="transmembrane region" description="Helical" evidence="8">
    <location>
        <begin position="102"/>
        <end position="124"/>
    </location>
</feature>
<evidence type="ECO:0000313" key="9">
    <source>
        <dbReference type="EMBL" id="KAG0719641.1"/>
    </source>
</evidence>
<keyword evidence="10" id="KW-1185">Reference proteome</keyword>
<evidence type="ECO:0000256" key="1">
    <source>
        <dbReference type="ARBA" id="ARBA00004141"/>
    </source>
</evidence>
<evidence type="ECO:0000256" key="3">
    <source>
        <dbReference type="ARBA" id="ARBA00022692"/>
    </source>
</evidence>
<comment type="caution">
    <text evidence="9">The sequence shown here is derived from an EMBL/GenBank/DDBJ whole genome shotgun (WGS) entry which is preliminary data.</text>
</comment>
<dbReference type="EMBL" id="JACEEZ010014215">
    <property type="protein sequence ID" value="KAG0719641.1"/>
    <property type="molecule type" value="Genomic_DNA"/>
</dbReference>
<keyword evidence="5 8" id="KW-0472">Membrane</keyword>
<feature type="compositionally biased region" description="Low complexity" evidence="7">
    <location>
        <begin position="311"/>
        <end position="322"/>
    </location>
</feature>
<gene>
    <name evidence="9" type="primary">SLC5A10</name>
    <name evidence="9" type="ORF">GWK47_050093</name>
</gene>